<dbReference type="GO" id="GO:0009252">
    <property type="term" value="P:peptidoglycan biosynthetic process"/>
    <property type="evidence" value="ECO:0007669"/>
    <property type="project" value="UniProtKB-KW"/>
</dbReference>
<evidence type="ECO:0000256" key="11">
    <source>
        <dbReference type="ARBA" id="ARBA00023316"/>
    </source>
</evidence>
<feature type="active site" description="Proton acceptor" evidence="13">
    <location>
        <position position="57"/>
    </location>
</feature>
<feature type="active site" description="Acyl-ester intermediate" evidence="13">
    <location>
        <position position="54"/>
    </location>
</feature>
<comment type="caution">
    <text evidence="18">The sequence shown here is derived from an EMBL/GenBank/DDBJ whole genome shotgun (WGS) entry which is preliminary data.</text>
</comment>
<feature type="chain" id="PRO_5042193654" description="serine-type D-Ala-D-Ala carboxypeptidase" evidence="16">
    <location>
        <begin position="23"/>
        <end position="373"/>
    </location>
</feature>
<accession>A0AAE3J8P8</accession>
<dbReference type="EC" id="3.4.16.4" evidence="4"/>
<feature type="active site" evidence="13">
    <location>
        <position position="109"/>
    </location>
</feature>
<keyword evidence="11" id="KW-0961">Cell wall biogenesis/degradation</keyword>
<dbReference type="GO" id="GO:0071555">
    <property type="term" value="P:cell wall organization"/>
    <property type="evidence" value="ECO:0007669"/>
    <property type="project" value="UniProtKB-KW"/>
</dbReference>
<dbReference type="EMBL" id="JAJEQM010000002">
    <property type="protein sequence ID" value="MCC2209616.1"/>
    <property type="molecule type" value="Genomic_DNA"/>
</dbReference>
<sequence>MKKILALVIMTIITFSQLSAFAMVESAECACVINALTGDVVFSKNMNQKHAMASTTKIMTAIVAIERCNMDEIVDVSATAANQEGSAAYISEGNQYYMKDLLYGLMLNSGNDAAVAIAEHVSGSEESFAELMNEKAEELGLGNTHFMNPSGLDNPEHYTTVYNLALIARYAMTLPQFREIVATQTAQVQALNSDEILYFSNHNKMLSLYEGANGIKTGFTKSTGRCLVSSAQRDGMEFIAVTLNDSNDWNDHAEMLDYAFSEHYPKKLIEQGDTVKVTNIDGKDYSMVAASDFTIPFKEHQKTQVEVISHISNDLQAPINQGEKVGWLEIVCDGVSVGEVDIISENDIYGVSNIRLKNSFFSSFIRVAKILLV</sequence>
<comment type="function">
    <text evidence="1">Removes C-terminal D-alanyl residues from sugar-peptide cell wall precursors.</text>
</comment>
<comment type="similarity">
    <text evidence="3 15">Belongs to the peptidase S11 family.</text>
</comment>
<evidence type="ECO:0000256" key="4">
    <source>
        <dbReference type="ARBA" id="ARBA00012448"/>
    </source>
</evidence>
<dbReference type="InterPro" id="IPR001967">
    <property type="entry name" value="Peptidase_S11_N"/>
</dbReference>
<name>A0AAE3J8P8_9FIRM</name>
<evidence type="ECO:0000256" key="13">
    <source>
        <dbReference type="PIRSR" id="PIRSR618044-1"/>
    </source>
</evidence>
<comment type="catalytic activity">
    <reaction evidence="12">
        <text>Preferential cleavage: (Ac)2-L-Lys-D-Ala-|-D-Ala. Also transpeptidation of peptidyl-alanyl moieties that are N-acyl substituents of D-alanine.</text>
        <dbReference type="EC" id="3.4.16.4"/>
    </reaction>
</comment>
<evidence type="ECO:0000256" key="12">
    <source>
        <dbReference type="ARBA" id="ARBA00034000"/>
    </source>
</evidence>
<dbReference type="SUPFAM" id="SSF56601">
    <property type="entry name" value="beta-lactamase/transpeptidase-like"/>
    <property type="match status" value="1"/>
</dbReference>
<keyword evidence="9" id="KW-0133">Cell shape</keyword>
<evidence type="ECO:0000256" key="14">
    <source>
        <dbReference type="PIRSR" id="PIRSR618044-2"/>
    </source>
</evidence>
<protein>
    <recommendedName>
        <fullName evidence="4">serine-type D-Ala-D-Ala carboxypeptidase</fullName>
        <ecNumber evidence="4">3.4.16.4</ecNumber>
    </recommendedName>
</protein>
<feature type="binding site" evidence="14">
    <location>
        <position position="216"/>
    </location>
    <ligand>
        <name>substrate</name>
    </ligand>
</feature>
<dbReference type="PRINTS" id="PR00725">
    <property type="entry name" value="DADACBPTASE1"/>
</dbReference>
<dbReference type="InterPro" id="IPR015956">
    <property type="entry name" value="Peniciliin-bd_prot_C_sf"/>
</dbReference>
<comment type="pathway">
    <text evidence="2">Cell wall biogenesis; peptidoglycan biosynthesis.</text>
</comment>
<dbReference type="RefSeq" id="WP_147514110.1">
    <property type="nucleotide sequence ID" value="NZ_JAJEQM010000002.1"/>
</dbReference>
<evidence type="ECO:0000256" key="16">
    <source>
        <dbReference type="SAM" id="SignalP"/>
    </source>
</evidence>
<feature type="domain" description="Peptidase S11 D-Ala-D-Ala carboxypeptidase A C-terminal" evidence="17">
    <location>
        <begin position="263"/>
        <end position="350"/>
    </location>
</feature>
<evidence type="ECO:0000256" key="8">
    <source>
        <dbReference type="ARBA" id="ARBA00022801"/>
    </source>
</evidence>
<keyword evidence="19" id="KW-1185">Reference proteome</keyword>
<dbReference type="Pfam" id="PF07943">
    <property type="entry name" value="PBP5_C"/>
    <property type="match status" value="1"/>
</dbReference>
<dbReference type="InterPro" id="IPR037167">
    <property type="entry name" value="Peptidase_S11_C_sf"/>
</dbReference>
<dbReference type="Pfam" id="PF00768">
    <property type="entry name" value="Peptidase_S11"/>
    <property type="match status" value="1"/>
</dbReference>
<dbReference type="PANTHER" id="PTHR21581">
    <property type="entry name" value="D-ALANYL-D-ALANINE CARBOXYPEPTIDASE"/>
    <property type="match status" value="1"/>
</dbReference>
<evidence type="ECO:0000256" key="2">
    <source>
        <dbReference type="ARBA" id="ARBA00004752"/>
    </source>
</evidence>
<dbReference type="SUPFAM" id="SSF69189">
    <property type="entry name" value="Penicillin-binding protein associated domain"/>
    <property type="match status" value="1"/>
</dbReference>
<proteinExistence type="inferred from homology"/>
<keyword evidence="5 18" id="KW-0121">Carboxypeptidase</keyword>
<dbReference type="Gene3D" id="3.40.710.10">
    <property type="entry name" value="DD-peptidase/beta-lactamase superfamily"/>
    <property type="match status" value="1"/>
</dbReference>
<keyword evidence="8" id="KW-0378">Hydrolase</keyword>
<feature type="signal peptide" evidence="16">
    <location>
        <begin position="1"/>
        <end position="22"/>
    </location>
</feature>
<dbReference type="GO" id="GO:0009002">
    <property type="term" value="F:serine-type D-Ala-D-Ala carboxypeptidase activity"/>
    <property type="evidence" value="ECO:0007669"/>
    <property type="project" value="UniProtKB-EC"/>
</dbReference>
<evidence type="ECO:0000256" key="15">
    <source>
        <dbReference type="RuleBase" id="RU004016"/>
    </source>
</evidence>
<evidence type="ECO:0000256" key="6">
    <source>
        <dbReference type="ARBA" id="ARBA00022670"/>
    </source>
</evidence>
<dbReference type="GO" id="GO:0008360">
    <property type="term" value="P:regulation of cell shape"/>
    <property type="evidence" value="ECO:0007669"/>
    <property type="project" value="UniProtKB-KW"/>
</dbReference>
<evidence type="ECO:0000313" key="19">
    <source>
        <dbReference type="Proteomes" id="UP001198242"/>
    </source>
</evidence>
<dbReference type="SMART" id="SM00936">
    <property type="entry name" value="PBP5_C"/>
    <property type="match status" value="1"/>
</dbReference>
<dbReference type="AlphaFoldDB" id="A0AAE3J8P8"/>
<dbReference type="InterPro" id="IPR012907">
    <property type="entry name" value="Peptidase_S11_C"/>
</dbReference>
<keyword evidence="10" id="KW-0573">Peptidoglycan synthesis</keyword>
<evidence type="ECO:0000256" key="10">
    <source>
        <dbReference type="ARBA" id="ARBA00022984"/>
    </source>
</evidence>
<evidence type="ECO:0000256" key="7">
    <source>
        <dbReference type="ARBA" id="ARBA00022729"/>
    </source>
</evidence>
<evidence type="ECO:0000259" key="17">
    <source>
        <dbReference type="SMART" id="SM00936"/>
    </source>
</evidence>
<evidence type="ECO:0000256" key="1">
    <source>
        <dbReference type="ARBA" id="ARBA00003217"/>
    </source>
</evidence>
<dbReference type="Proteomes" id="UP001198242">
    <property type="component" value="Unassembled WGS sequence"/>
</dbReference>
<keyword evidence="7 16" id="KW-0732">Signal</keyword>
<reference evidence="18 19" key="1">
    <citation type="submission" date="2021-10" db="EMBL/GenBank/DDBJ databases">
        <title>Anaerobic single-cell dispensing facilitates the cultivation of human gut bacteria.</title>
        <authorList>
            <person name="Afrizal A."/>
        </authorList>
    </citation>
    <scope>NUCLEOTIDE SEQUENCE [LARGE SCALE GENOMIC DNA]</scope>
    <source>
        <strain evidence="18 19">CLA-AA-H232</strain>
    </source>
</reference>
<dbReference type="PANTHER" id="PTHR21581:SF33">
    <property type="entry name" value="D-ALANYL-D-ALANINE CARBOXYPEPTIDASE DACB"/>
    <property type="match status" value="1"/>
</dbReference>
<dbReference type="InterPro" id="IPR018044">
    <property type="entry name" value="Peptidase_S11"/>
</dbReference>
<evidence type="ECO:0000256" key="9">
    <source>
        <dbReference type="ARBA" id="ARBA00022960"/>
    </source>
</evidence>
<organism evidence="18 19">
    <name type="scientific">Hominilimicola fabiformis</name>
    <dbReference type="NCBI Taxonomy" id="2885356"/>
    <lineage>
        <taxon>Bacteria</taxon>
        <taxon>Bacillati</taxon>
        <taxon>Bacillota</taxon>
        <taxon>Clostridia</taxon>
        <taxon>Eubacteriales</taxon>
        <taxon>Oscillospiraceae</taxon>
        <taxon>Hominilimicola</taxon>
    </lineage>
</organism>
<gene>
    <name evidence="18" type="ORF">LKE05_02260</name>
</gene>
<dbReference type="InterPro" id="IPR012338">
    <property type="entry name" value="Beta-lactam/transpept-like"/>
</dbReference>
<evidence type="ECO:0000256" key="3">
    <source>
        <dbReference type="ARBA" id="ARBA00007164"/>
    </source>
</evidence>
<keyword evidence="6" id="KW-0645">Protease</keyword>
<evidence type="ECO:0000256" key="5">
    <source>
        <dbReference type="ARBA" id="ARBA00022645"/>
    </source>
</evidence>
<dbReference type="Gene3D" id="2.60.410.10">
    <property type="entry name" value="D-Ala-D-Ala carboxypeptidase, C-terminal domain"/>
    <property type="match status" value="1"/>
</dbReference>
<dbReference type="GO" id="GO:0006508">
    <property type="term" value="P:proteolysis"/>
    <property type="evidence" value="ECO:0007669"/>
    <property type="project" value="UniProtKB-KW"/>
</dbReference>
<evidence type="ECO:0000313" key="18">
    <source>
        <dbReference type="EMBL" id="MCC2209616.1"/>
    </source>
</evidence>